<keyword evidence="3" id="KW-1185">Reference proteome</keyword>
<evidence type="ECO:0000313" key="3">
    <source>
        <dbReference type="Proteomes" id="UP000886998"/>
    </source>
</evidence>
<evidence type="ECO:0000256" key="1">
    <source>
        <dbReference type="SAM" id="MobiDB-lite"/>
    </source>
</evidence>
<feature type="compositionally biased region" description="Polar residues" evidence="1">
    <location>
        <begin position="21"/>
        <end position="33"/>
    </location>
</feature>
<accession>A0A8X7CL75</accession>
<reference evidence="2" key="1">
    <citation type="submission" date="2020-08" db="EMBL/GenBank/DDBJ databases">
        <title>Multicomponent nature underlies the extraordinary mechanical properties of spider dragline silk.</title>
        <authorList>
            <person name="Kono N."/>
            <person name="Nakamura H."/>
            <person name="Mori M."/>
            <person name="Yoshida Y."/>
            <person name="Ohtoshi R."/>
            <person name="Malay A.D."/>
            <person name="Moran D.A.P."/>
            <person name="Tomita M."/>
            <person name="Numata K."/>
            <person name="Arakawa K."/>
        </authorList>
    </citation>
    <scope>NUCLEOTIDE SEQUENCE</scope>
</reference>
<evidence type="ECO:0000313" key="2">
    <source>
        <dbReference type="EMBL" id="GFY68107.1"/>
    </source>
</evidence>
<feature type="region of interest" description="Disordered" evidence="1">
    <location>
        <begin position="1"/>
        <end position="35"/>
    </location>
</feature>
<organism evidence="2 3">
    <name type="scientific">Trichonephila inaurata madagascariensis</name>
    <dbReference type="NCBI Taxonomy" id="2747483"/>
    <lineage>
        <taxon>Eukaryota</taxon>
        <taxon>Metazoa</taxon>
        <taxon>Ecdysozoa</taxon>
        <taxon>Arthropoda</taxon>
        <taxon>Chelicerata</taxon>
        <taxon>Arachnida</taxon>
        <taxon>Araneae</taxon>
        <taxon>Araneomorphae</taxon>
        <taxon>Entelegynae</taxon>
        <taxon>Araneoidea</taxon>
        <taxon>Nephilidae</taxon>
        <taxon>Trichonephila</taxon>
        <taxon>Trichonephila inaurata</taxon>
    </lineage>
</organism>
<proteinExistence type="predicted"/>
<dbReference type="Proteomes" id="UP000886998">
    <property type="component" value="Unassembled WGS sequence"/>
</dbReference>
<comment type="caution">
    <text evidence="2">The sequence shown here is derived from an EMBL/GenBank/DDBJ whole genome shotgun (WGS) entry which is preliminary data.</text>
</comment>
<name>A0A8X7CL75_9ARAC</name>
<dbReference type="EMBL" id="BMAV01016883">
    <property type="protein sequence ID" value="GFY68107.1"/>
    <property type="molecule type" value="Genomic_DNA"/>
</dbReference>
<gene>
    <name evidence="2" type="ORF">TNIN_434391</name>
</gene>
<sequence length="120" mass="13559">MAGSKPDMRFLGPFHQRTRNHSPGSLSRVSSPGASREKFTWNFKAEEMKHVDRRYWQFQVESVFLFRHTSINIPSRKVATMSSGGSCCHFGNLIRTNGYECFMSGGGSSTLSFPPFCVKE</sequence>
<protein>
    <submittedName>
        <fullName evidence="2">Uncharacterized protein</fullName>
    </submittedName>
</protein>
<dbReference type="AlphaFoldDB" id="A0A8X7CL75"/>